<name>A0A263BVI5_9BACI</name>
<accession>A0A263BVI5</accession>
<organism evidence="2 3">
    <name type="scientific">Lottiidibacillus patelloidae</name>
    <dbReference type="NCBI Taxonomy" id="2670334"/>
    <lineage>
        <taxon>Bacteria</taxon>
        <taxon>Bacillati</taxon>
        <taxon>Bacillota</taxon>
        <taxon>Bacilli</taxon>
        <taxon>Bacillales</taxon>
        <taxon>Bacillaceae</taxon>
        <taxon>Lottiidibacillus</taxon>
    </lineage>
</organism>
<dbReference type="AlphaFoldDB" id="A0A263BVI5"/>
<evidence type="ECO:0000313" key="3">
    <source>
        <dbReference type="Proteomes" id="UP000217083"/>
    </source>
</evidence>
<proteinExistence type="predicted"/>
<keyword evidence="1" id="KW-0175">Coiled coil</keyword>
<dbReference type="EMBL" id="NPIA01000003">
    <property type="protein sequence ID" value="OZM57337.1"/>
    <property type="molecule type" value="Genomic_DNA"/>
</dbReference>
<dbReference type="Proteomes" id="UP000217083">
    <property type="component" value="Unassembled WGS sequence"/>
</dbReference>
<dbReference type="GO" id="GO:0016787">
    <property type="term" value="F:hydrolase activity"/>
    <property type="evidence" value="ECO:0007669"/>
    <property type="project" value="UniProtKB-KW"/>
</dbReference>
<evidence type="ECO:0000313" key="2">
    <source>
        <dbReference type="EMBL" id="OZM57337.1"/>
    </source>
</evidence>
<comment type="caution">
    <text evidence="2">The sequence shown here is derived from an EMBL/GenBank/DDBJ whole genome shotgun (WGS) entry which is preliminary data.</text>
</comment>
<sequence length="102" mass="11905">MERKTFYITVGSGEIHEDQGASSYEFEIQATEEEAEQLSELFETANSASHHSFWRAHTPYIQYHHDVENDEYDNSLKAIYKKIYELGNNEAKKHIETMGMLD</sequence>
<reference evidence="3" key="1">
    <citation type="submission" date="2017-08" db="EMBL/GenBank/DDBJ databases">
        <authorList>
            <person name="Huang Z."/>
        </authorList>
    </citation>
    <scope>NUCLEOTIDE SEQUENCE [LARGE SCALE GENOMIC DNA]</scope>
    <source>
        <strain evidence="3">SA5d-4</strain>
    </source>
</reference>
<keyword evidence="3" id="KW-1185">Reference proteome</keyword>
<feature type="coiled-coil region" evidence="1">
    <location>
        <begin position="21"/>
        <end position="48"/>
    </location>
</feature>
<protein>
    <submittedName>
        <fullName evidence="2">Hydrolase</fullName>
    </submittedName>
</protein>
<gene>
    <name evidence="2" type="ORF">CIB95_07700</name>
</gene>
<reference evidence="2 3" key="2">
    <citation type="submission" date="2017-09" db="EMBL/GenBank/DDBJ databases">
        <title>Bacillus patelloidae sp. nov., isolated from the intestinal tract of a marine limpet.</title>
        <authorList>
            <person name="Liu R."/>
            <person name="Dong C."/>
            <person name="Shao Z."/>
        </authorList>
    </citation>
    <scope>NUCLEOTIDE SEQUENCE [LARGE SCALE GENOMIC DNA]</scope>
    <source>
        <strain evidence="2 3">SA5d-4</strain>
    </source>
</reference>
<keyword evidence="2" id="KW-0378">Hydrolase</keyword>
<dbReference type="RefSeq" id="WP_094923932.1">
    <property type="nucleotide sequence ID" value="NZ_NPIA01000003.1"/>
</dbReference>
<evidence type="ECO:0000256" key="1">
    <source>
        <dbReference type="SAM" id="Coils"/>
    </source>
</evidence>